<feature type="binding site" evidence="8">
    <location>
        <position position="254"/>
    </location>
    <ligand>
        <name>Mg(2+)</name>
        <dbReference type="ChEBI" id="CHEBI:18420"/>
        <label>2</label>
    </ligand>
</feature>
<evidence type="ECO:0000256" key="7">
    <source>
        <dbReference type="ARBA" id="ARBA00048744"/>
    </source>
</evidence>
<organism evidence="10">
    <name type="scientific">Beihai levi-like virus 24</name>
    <dbReference type="NCBI Taxonomy" id="1922410"/>
    <lineage>
        <taxon>Viruses</taxon>
        <taxon>Riboviria</taxon>
    </lineage>
</organism>
<dbReference type="InterPro" id="IPR007096">
    <property type="entry name" value="RNA-dir_Rpol_cat_phage"/>
</dbReference>
<dbReference type="EC" id="2.7.7.48" evidence="1"/>
<dbReference type="InterPro" id="IPR043502">
    <property type="entry name" value="DNA/RNA_pol_sf"/>
</dbReference>
<name>A0A1L3KHV8_9VIRU</name>
<feature type="domain" description="RdRp catalytic" evidence="9">
    <location>
        <begin position="239"/>
        <end position="372"/>
    </location>
</feature>
<sequence length="534" mass="60889">MMTSRQVKSRKAYDDRLPAGLGQKFREELSGLVDGDDFKSGYLRDELFSKYLDPKIVPPSQRREAAVTKWLKCEQSNVSTNGRLLVHSADFGYMTSEQMFSRIRKLIGEILGVRAERTLPMCLLKAAGILQLVPHTNGASTRVKRSPKAAISKLAGEAHVTREAKPYWDFLVKGTLLESQEATLVEGSVMFTVDKKTDIDRVACKEPEINMSLQRGVGEFIRRRLRRVGVNLNDQTVNQRLAQQALDLGLATVDLSSASDTITEQLVTNCVPFWLYSLLDDLRVKQTRLPEPRNTNHRLAMFSSMGNGFTFELESLLFYAITRVVARSSRVKGRISVYGDDIICSSRLVPRLSRVFHYLGFRINLKKSHFRGYFRESCGKHYYRGLDVSPFYIRREVDTVSDLILHLNHLLEWDSRDGVGGNYPFFTDIALLEFHERWAQHVPSKLWGGYDVESNGSLVTGHAPRRRLVPRMQSLRGIDHNAAMHYWFMVATFRESREALEVMPKGSFGLVVRRNPKPPLGQRNAWCPYGLRNP</sequence>
<evidence type="ECO:0000256" key="3">
    <source>
        <dbReference type="ARBA" id="ARBA00022695"/>
    </source>
</evidence>
<evidence type="ECO:0000313" key="10">
    <source>
        <dbReference type="EMBL" id="APG77037.1"/>
    </source>
</evidence>
<keyword evidence="4" id="KW-0547">Nucleotide-binding</keyword>
<accession>A0A1L3KHV8</accession>
<evidence type="ECO:0000256" key="4">
    <source>
        <dbReference type="ARBA" id="ARBA00022741"/>
    </source>
</evidence>
<dbReference type="EMBL" id="KX883487">
    <property type="protein sequence ID" value="APG77037.1"/>
    <property type="molecule type" value="Genomic_RNA"/>
</dbReference>
<proteinExistence type="predicted"/>
<feature type="binding site" evidence="8">
    <location>
        <position position="340"/>
    </location>
    <ligand>
        <name>Mg(2+)</name>
        <dbReference type="ChEBI" id="CHEBI:18420"/>
        <label>2</label>
    </ligand>
</feature>
<dbReference type="PROSITE" id="PS50522">
    <property type="entry name" value="RDRP_PHAGE"/>
    <property type="match status" value="1"/>
</dbReference>
<keyword evidence="5" id="KW-0693">Viral RNA replication</keyword>
<protein>
    <recommendedName>
        <fullName evidence="1">RNA-directed RNA polymerase</fullName>
        <ecNumber evidence="1">2.7.7.48</ecNumber>
    </recommendedName>
    <alternativeName>
        <fullName evidence="6">RNA replicase beta chain</fullName>
    </alternativeName>
</protein>
<dbReference type="Pfam" id="PF03431">
    <property type="entry name" value="RNA_replicase_B"/>
    <property type="match status" value="1"/>
</dbReference>
<dbReference type="GO" id="GO:0046872">
    <property type="term" value="F:metal ion binding"/>
    <property type="evidence" value="ECO:0007669"/>
    <property type="project" value="UniProtKB-KW"/>
</dbReference>
<reference evidence="10" key="1">
    <citation type="journal article" date="2016" name="Nature">
        <title>Redefining the invertebrate RNA virosphere.</title>
        <authorList>
            <person name="Shi M."/>
            <person name="Lin X.D."/>
            <person name="Tian J.H."/>
            <person name="Chen L.J."/>
            <person name="Chen X."/>
            <person name="Li C.X."/>
            <person name="Qin X.C."/>
            <person name="Li J."/>
            <person name="Cao J.P."/>
            <person name="Eden J.S."/>
            <person name="Buchmann J."/>
            <person name="Wang W."/>
            <person name="Xu J."/>
            <person name="Holmes E.C."/>
            <person name="Zhang Y.Z."/>
        </authorList>
    </citation>
    <scope>NUCLEOTIDE SEQUENCE</scope>
    <source>
        <strain evidence="10">BHTSS11091</strain>
    </source>
</reference>
<dbReference type="GO" id="GO:0003968">
    <property type="term" value="F:RNA-directed RNA polymerase activity"/>
    <property type="evidence" value="ECO:0007669"/>
    <property type="project" value="UniProtKB-EC"/>
</dbReference>
<dbReference type="SUPFAM" id="SSF56672">
    <property type="entry name" value="DNA/RNA polymerases"/>
    <property type="match status" value="1"/>
</dbReference>
<keyword evidence="8" id="KW-0479">Metal-binding</keyword>
<comment type="catalytic activity">
    <reaction evidence="7">
        <text>RNA(n) + a ribonucleoside 5'-triphosphate = RNA(n+1) + diphosphate</text>
        <dbReference type="Rhea" id="RHEA:21248"/>
        <dbReference type="Rhea" id="RHEA-COMP:14527"/>
        <dbReference type="Rhea" id="RHEA-COMP:17342"/>
        <dbReference type="ChEBI" id="CHEBI:33019"/>
        <dbReference type="ChEBI" id="CHEBI:61557"/>
        <dbReference type="ChEBI" id="CHEBI:140395"/>
        <dbReference type="EC" id="2.7.7.48"/>
    </reaction>
</comment>
<keyword evidence="3" id="KW-0548">Nucleotidyltransferase</keyword>
<evidence type="ECO:0000256" key="6">
    <source>
        <dbReference type="ARBA" id="ARBA00030248"/>
    </source>
</evidence>
<evidence type="ECO:0000256" key="2">
    <source>
        <dbReference type="ARBA" id="ARBA00022679"/>
    </source>
</evidence>
<evidence type="ECO:0000256" key="1">
    <source>
        <dbReference type="ARBA" id="ARBA00012494"/>
    </source>
</evidence>
<dbReference type="GO" id="GO:0039694">
    <property type="term" value="P:viral RNA genome replication"/>
    <property type="evidence" value="ECO:0007669"/>
    <property type="project" value="InterPro"/>
</dbReference>
<feature type="binding site" evidence="8">
    <location>
        <position position="341"/>
    </location>
    <ligand>
        <name>Mg(2+)</name>
        <dbReference type="ChEBI" id="CHEBI:18420"/>
        <label>2</label>
    </ligand>
</feature>
<evidence type="ECO:0000256" key="8">
    <source>
        <dbReference type="PIRSR" id="PIRSR605093-1"/>
    </source>
</evidence>
<comment type="cofactor">
    <cofactor evidence="8">
        <name>Mg(2+)</name>
        <dbReference type="ChEBI" id="CHEBI:18420"/>
    </cofactor>
    <text evidence="8">Binds 2 Mg(2+) per subunit.</text>
</comment>
<evidence type="ECO:0000259" key="9">
    <source>
        <dbReference type="PROSITE" id="PS50522"/>
    </source>
</evidence>
<dbReference type="InterPro" id="IPR005093">
    <property type="entry name" value="RNArep_beta"/>
</dbReference>
<keyword evidence="2" id="KW-0808">Transferase</keyword>
<keyword evidence="8" id="KW-0460">Magnesium</keyword>
<evidence type="ECO:0000256" key="5">
    <source>
        <dbReference type="ARBA" id="ARBA00022953"/>
    </source>
</evidence>
<dbReference type="GO" id="GO:0000166">
    <property type="term" value="F:nucleotide binding"/>
    <property type="evidence" value="ECO:0007669"/>
    <property type="project" value="UniProtKB-KW"/>
</dbReference>